<gene>
    <name evidence="3" type="ORF">DBW97_02425</name>
</gene>
<proteinExistence type="predicted"/>
<evidence type="ECO:0000313" key="4">
    <source>
        <dbReference type="Proteomes" id="UP000252147"/>
    </source>
</evidence>
<dbReference type="PROSITE" id="PS51352">
    <property type="entry name" value="THIOREDOXIN_2"/>
    <property type="match status" value="1"/>
</dbReference>
<evidence type="ECO:0000256" key="1">
    <source>
        <dbReference type="SAM" id="SignalP"/>
    </source>
</evidence>
<dbReference type="Pfam" id="PF00578">
    <property type="entry name" value="AhpC-TSA"/>
    <property type="match status" value="1"/>
</dbReference>
<dbReference type="Proteomes" id="UP000252147">
    <property type="component" value="Unassembled WGS sequence"/>
</dbReference>
<organism evidence="3 4">
    <name type="scientific">SAR86 cluster bacterium</name>
    <dbReference type="NCBI Taxonomy" id="2030880"/>
    <lineage>
        <taxon>Bacteria</taxon>
        <taxon>Pseudomonadati</taxon>
        <taxon>Pseudomonadota</taxon>
        <taxon>Gammaproteobacteria</taxon>
        <taxon>SAR86 cluster</taxon>
    </lineage>
</organism>
<protein>
    <submittedName>
        <fullName evidence="3">Thioredoxin family protein</fullName>
    </submittedName>
</protein>
<dbReference type="EMBL" id="QOPD01000003">
    <property type="protein sequence ID" value="RCL38380.1"/>
    <property type="molecule type" value="Genomic_DNA"/>
</dbReference>
<dbReference type="PANTHER" id="PTHR43640:SF1">
    <property type="entry name" value="THIOREDOXIN-DEPENDENT PEROXIREDOXIN"/>
    <property type="match status" value="1"/>
</dbReference>
<dbReference type="PANTHER" id="PTHR43640">
    <property type="entry name" value="OS07G0260300 PROTEIN"/>
    <property type="match status" value="1"/>
</dbReference>
<sequence>MKFKILFVFLLNLVLFSSAKIDNTAPGFTLKNEYGELISLSDFSGKTVILEWTNHECPFVKRHYETENMQSLQKEYTADDVIWLSIISSAPNKQGYVTNQESIKLTTNRNASPTHVLFDTEGVVGKKYDAKTTPHMYIIDKNEVLRYDGAIDDLGMTGALFSTDLSLAKNYVRLAINSIADNKEITNKKTRPYGCSIKYP</sequence>
<dbReference type="AlphaFoldDB" id="A0A368BM61"/>
<dbReference type="GO" id="GO:0016209">
    <property type="term" value="F:antioxidant activity"/>
    <property type="evidence" value="ECO:0007669"/>
    <property type="project" value="InterPro"/>
</dbReference>
<dbReference type="SUPFAM" id="SSF52833">
    <property type="entry name" value="Thioredoxin-like"/>
    <property type="match status" value="1"/>
</dbReference>
<feature type="chain" id="PRO_5016794299" evidence="1">
    <location>
        <begin position="20"/>
        <end position="200"/>
    </location>
</feature>
<reference evidence="3 4" key="1">
    <citation type="journal article" date="2018" name="Microbiome">
        <title>Fine metagenomic profile of the Mediterranean stratified and mixed water columns revealed by assembly and recruitment.</title>
        <authorList>
            <person name="Haro-Moreno J.M."/>
            <person name="Lopez-Perez M."/>
            <person name="De La Torre J.R."/>
            <person name="Picazo A."/>
            <person name="Camacho A."/>
            <person name="Rodriguez-Valera F."/>
        </authorList>
    </citation>
    <scope>NUCLEOTIDE SEQUENCE [LARGE SCALE GENOMIC DNA]</scope>
    <source>
        <strain evidence="3">MED-G83</strain>
    </source>
</reference>
<evidence type="ECO:0000313" key="3">
    <source>
        <dbReference type="EMBL" id="RCL38380.1"/>
    </source>
</evidence>
<feature type="signal peptide" evidence="1">
    <location>
        <begin position="1"/>
        <end position="19"/>
    </location>
</feature>
<dbReference type="GO" id="GO:0016491">
    <property type="term" value="F:oxidoreductase activity"/>
    <property type="evidence" value="ECO:0007669"/>
    <property type="project" value="InterPro"/>
</dbReference>
<feature type="domain" description="Thioredoxin" evidence="2">
    <location>
        <begin position="19"/>
        <end position="177"/>
    </location>
</feature>
<keyword evidence="1" id="KW-0732">Signal</keyword>
<dbReference type="InterPro" id="IPR036249">
    <property type="entry name" value="Thioredoxin-like_sf"/>
</dbReference>
<evidence type="ECO:0000259" key="2">
    <source>
        <dbReference type="PROSITE" id="PS51352"/>
    </source>
</evidence>
<dbReference type="InterPro" id="IPR013766">
    <property type="entry name" value="Thioredoxin_domain"/>
</dbReference>
<dbReference type="InterPro" id="IPR000866">
    <property type="entry name" value="AhpC/TSA"/>
</dbReference>
<comment type="caution">
    <text evidence="3">The sequence shown here is derived from an EMBL/GenBank/DDBJ whole genome shotgun (WGS) entry which is preliminary data.</text>
</comment>
<accession>A0A368BM61</accession>
<name>A0A368BM61_9GAMM</name>
<dbReference type="Gene3D" id="3.40.30.10">
    <property type="entry name" value="Glutaredoxin"/>
    <property type="match status" value="1"/>
</dbReference>
<dbReference type="InterPro" id="IPR047262">
    <property type="entry name" value="PRX-like1"/>
</dbReference>